<accession>A0A6J5W441</accession>
<sequence length="63" mass="6560">MIFETGCYDGSPLEAPTPANNSAISIVDVEEWVVVGWARVEDGVGVAVVVAGQGRRRDGGWGG</sequence>
<dbReference type="AlphaFoldDB" id="A0A6J5W441"/>
<organism evidence="1 2">
    <name type="scientific">Prunus armeniaca</name>
    <name type="common">Apricot</name>
    <name type="synonym">Armeniaca vulgaris</name>
    <dbReference type="NCBI Taxonomy" id="36596"/>
    <lineage>
        <taxon>Eukaryota</taxon>
        <taxon>Viridiplantae</taxon>
        <taxon>Streptophyta</taxon>
        <taxon>Embryophyta</taxon>
        <taxon>Tracheophyta</taxon>
        <taxon>Spermatophyta</taxon>
        <taxon>Magnoliopsida</taxon>
        <taxon>eudicotyledons</taxon>
        <taxon>Gunneridae</taxon>
        <taxon>Pentapetalae</taxon>
        <taxon>rosids</taxon>
        <taxon>fabids</taxon>
        <taxon>Rosales</taxon>
        <taxon>Rosaceae</taxon>
        <taxon>Amygdaloideae</taxon>
        <taxon>Amygdaleae</taxon>
        <taxon>Prunus</taxon>
    </lineage>
</organism>
<name>A0A6J5W441_PRUAR</name>
<gene>
    <name evidence="1" type="ORF">ORAREDHAP_LOCUS5776</name>
</gene>
<evidence type="ECO:0000313" key="1">
    <source>
        <dbReference type="EMBL" id="CAB4294742.1"/>
    </source>
</evidence>
<reference evidence="2" key="1">
    <citation type="journal article" date="2020" name="Genome Biol.">
        <title>Gamete binning: chromosome-level and haplotype-resolved genome assembly enabled by high-throughput single-cell sequencing of gamete genomes.</title>
        <authorList>
            <person name="Campoy J.A."/>
            <person name="Sun H."/>
            <person name="Goel M."/>
            <person name="Jiao W.-B."/>
            <person name="Folz-Donahue K."/>
            <person name="Wang N."/>
            <person name="Rubio M."/>
            <person name="Liu C."/>
            <person name="Kukat C."/>
            <person name="Ruiz D."/>
            <person name="Huettel B."/>
            <person name="Schneeberger K."/>
        </authorList>
    </citation>
    <scope>NUCLEOTIDE SEQUENCE [LARGE SCALE GENOMIC DNA]</scope>
    <source>
        <strain evidence="2">cv. Rojo Pasion</strain>
    </source>
</reference>
<dbReference type="EMBL" id="CAEKKB010000001">
    <property type="protein sequence ID" value="CAB4294742.1"/>
    <property type="molecule type" value="Genomic_DNA"/>
</dbReference>
<keyword evidence="2" id="KW-1185">Reference proteome</keyword>
<evidence type="ECO:0000313" key="2">
    <source>
        <dbReference type="Proteomes" id="UP000507245"/>
    </source>
</evidence>
<proteinExistence type="predicted"/>
<dbReference type="Proteomes" id="UP000507245">
    <property type="component" value="Unassembled WGS sequence"/>
</dbReference>
<protein>
    <submittedName>
        <fullName evidence="1">Uncharacterized protein</fullName>
    </submittedName>
</protein>